<proteinExistence type="inferred from homology"/>
<evidence type="ECO:0000256" key="7">
    <source>
        <dbReference type="ARBA" id="ARBA00023237"/>
    </source>
</evidence>
<evidence type="ECO:0000313" key="13">
    <source>
        <dbReference type="Proteomes" id="UP000192980"/>
    </source>
</evidence>
<dbReference type="InterPro" id="IPR012910">
    <property type="entry name" value="Plug_dom"/>
</dbReference>
<dbReference type="AlphaFoldDB" id="A0A1X7KU21"/>
<evidence type="ECO:0000256" key="9">
    <source>
        <dbReference type="RuleBase" id="RU003357"/>
    </source>
</evidence>
<dbReference type="Gene3D" id="2.170.130.10">
    <property type="entry name" value="TonB-dependent receptor, plug domain"/>
    <property type="match status" value="1"/>
</dbReference>
<dbReference type="STRING" id="561061.SAMN05660862_3200"/>
<evidence type="ECO:0000313" key="12">
    <source>
        <dbReference type="EMBL" id="SMG44732.1"/>
    </source>
</evidence>
<dbReference type="NCBIfam" id="TIGR04056">
    <property type="entry name" value="OMP_RagA_SusC"/>
    <property type="match status" value="1"/>
</dbReference>
<evidence type="ECO:0000256" key="3">
    <source>
        <dbReference type="ARBA" id="ARBA00022452"/>
    </source>
</evidence>
<dbReference type="NCBIfam" id="TIGR04057">
    <property type="entry name" value="SusC_RagA_signa"/>
    <property type="match status" value="1"/>
</dbReference>
<dbReference type="OrthoDB" id="600669at2"/>
<dbReference type="InterPro" id="IPR037066">
    <property type="entry name" value="Plug_dom_sf"/>
</dbReference>
<dbReference type="InterPro" id="IPR008969">
    <property type="entry name" value="CarboxyPept-like_regulatory"/>
</dbReference>
<evidence type="ECO:0000259" key="10">
    <source>
        <dbReference type="Pfam" id="PF00593"/>
    </source>
</evidence>
<keyword evidence="5 9" id="KW-0798">TonB box</keyword>
<evidence type="ECO:0000256" key="5">
    <source>
        <dbReference type="ARBA" id="ARBA00023077"/>
    </source>
</evidence>
<dbReference type="Proteomes" id="UP000192980">
    <property type="component" value="Unassembled WGS sequence"/>
</dbReference>
<dbReference type="InterPro" id="IPR018247">
    <property type="entry name" value="EF_Hand_1_Ca_BS"/>
</dbReference>
<keyword evidence="3 8" id="KW-1134">Transmembrane beta strand</keyword>
<dbReference type="InterPro" id="IPR039426">
    <property type="entry name" value="TonB-dep_rcpt-like"/>
</dbReference>
<comment type="subcellular location">
    <subcellularLocation>
        <location evidence="1 8">Cell outer membrane</location>
        <topology evidence="1 8">Multi-pass membrane protein</topology>
    </subcellularLocation>
</comment>
<keyword evidence="13" id="KW-1185">Reference proteome</keyword>
<protein>
    <submittedName>
        <fullName evidence="12">TonB-linked outer membrane protein, SusC/RagA family</fullName>
    </submittedName>
</protein>
<keyword evidence="6 8" id="KW-0472">Membrane</keyword>
<evidence type="ECO:0000256" key="1">
    <source>
        <dbReference type="ARBA" id="ARBA00004571"/>
    </source>
</evidence>
<dbReference type="GO" id="GO:0009279">
    <property type="term" value="C:cell outer membrane"/>
    <property type="evidence" value="ECO:0007669"/>
    <property type="project" value="UniProtKB-SubCell"/>
</dbReference>
<dbReference type="Pfam" id="PF13715">
    <property type="entry name" value="CarbopepD_reg_2"/>
    <property type="match status" value="1"/>
</dbReference>
<evidence type="ECO:0000256" key="4">
    <source>
        <dbReference type="ARBA" id="ARBA00022692"/>
    </source>
</evidence>
<organism evidence="12 13">
    <name type="scientific">Sphingobacterium psychroaquaticum</name>
    <dbReference type="NCBI Taxonomy" id="561061"/>
    <lineage>
        <taxon>Bacteria</taxon>
        <taxon>Pseudomonadati</taxon>
        <taxon>Bacteroidota</taxon>
        <taxon>Sphingobacteriia</taxon>
        <taxon>Sphingobacteriales</taxon>
        <taxon>Sphingobacteriaceae</taxon>
        <taxon>Sphingobacterium</taxon>
    </lineage>
</organism>
<keyword evidence="4 8" id="KW-0812">Transmembrane</keyword>
<dbReference type="PROSITE" id="PS00018">
    <property type="entry name" value="EF_HAND_1"/>
    <property type="match status" value="1"/>
</dbReference>
<dbReference type="Gene3D" id="2.60.40.1120">
    <property type="entry name" value="Carboxypeptidase-like, regulatory domain"/>
    <property type="match status" value="1"/>
</dbReference>
<dbReference type="InterPro" id="IPR000531">
    <property type="entry name" value="Beta-barrel_TonB"/>
</dbReference>
<dbReference type="PROSITE" id="PS52016">
    <property type="entry name" value="TONB_DEPENDENT_REC_3"/>
    <property type="match status" value="1"/>
</dbReference>
<dbReference type="EMBL" id="FXAU01000006">
    <property type="protein sequence ID" value="SMG44732.1"/>
    <property type="molecule type" value="Genomic_DNA"/>
</dbReference>
<keyword evidence="7 8" id="KW-0998">Cell outer membrane</keyword>
<reference evidence="12 13" key="1">
    <citation type="submission" date="2017-04" db="EMBL/GenBank/DDBJ databases">
        <authorList>
            <person name="Afonso C.L."/>
            <person name="Miller P.J."/>
            <person name="Scott M.A."/>
            <person name="Spackman E."/>
            <person name="Goraichik I."/>
            <person name="Dimitrov K.M."/>
            <person name="Suarez D.L."/>
            <person name="Swayne D.E."/>
        </authorList>
    </citation>
    <scope>NUCLEOTIDE SEQUENCE [LARGE SCALE GENOMIC DNA]</scope>
    <source>
        <strain evidence="12 13">DSM 22418</strain>
    </source>
</reference>
<evidence type="ECO:0000256" key="8">
    <source>
        <dbReference type="PROSITE-ProRule" id="PRU01360"/>
    </source>
</evidence>
<feature type="domain" description="TonB-dependent receptor plug" evidence="11">
    <location>
        <begin position="203"/>
        <end position="325"/>
    </location>
</feature>
<dbReference type="Gene3D" id="2.40.170.20">
    <property type="entry name" value="TonB-dependent receptor, beta-barrel domain"/>
    <property type="match status" value="1"/>
</dbReference>
<evidence type="ECO:0000256" key="2">
    <source>
        <dbReference type="ARBA" id="ARBA00022448"/>
    </source>
</evidence>
<dbReference type="SUPFAM" id="SSF49464">
    <property type="entry name" value="Carboxypeptidase regulatory domain-like"/>
    <property type="match status" value="1"/>
</dbReference>
<gene>
    <name evidence="12" type="ORF">SAMN05660862_3200</name>
</gene>
<dbReference type="Pfam" id="PF00593">
    <property type="entry name" value="TonB_dep_Rec_b-barrel"/>
    <property type="match status" value="1"/>
</dbReference>
<dbReference type="Pfam" id="PF07715">
    <property type="entry name" value="Plug"/>
    <property type="match status" value="1"/>
</dbReference>
<comment type="similarity">
    <text evidence="8 9">Belongs to the TonB-dependent receptor family.</text>
</comment>
<name>A0A1X7KU21_9SPHI</name>
<dbReference type="InterPro" id="IPR023996">
    <property type="entry name" value="TonB-dep_OMP_SusC/RagA"/>
</dbReference>
<evidence type="ECO:0000259" key="11">
    <source>
        <dbReference type="Pfam" id="PF07715"/>
    </source>
</evidence>
<dbReference type="InterPro" id="IPR036942">
    <property type="entry name" value="Beta-barrel_TonB_sf"/>
</dbReference>
<dbReference type="InterPro" id="IPR023997">
    <property type="entry name" value="TonB-dep_OMP_SusC/RagA_CS"/>
</dbReference>
<dbReference type="RefSeq" id="WP_159451868.1">
    <property type="nucleotide sequence ID" value="NZ_FXAU01000006.1"/>
</dbReference>
<feature type="domain" description="TonB-dependent receptor-like beta-barrel" evidence="10">
    <location>
        <begin position="516"/>
        <end position="1080"/>
    </location>
</feature>
<accession>A0A1X7KU21</accession>
<dbReference type="SUPFAM" id="SSF56935">
    <property type="entry name" value="Porins"/>
    <property type="match status" value="1"/>
</dbReference>
<evidence type="ECO:0000256" key="6">
    <source>
        <dbReference type="ARBA" id="ARBA00023136"/>
    </source>
</evidence>
<sequence>MKTITLLLTVFLCQVSAHSIGQQVSLQKDRINYKQFFTAVQQQTGYRVVYNSALLENTSPFRVNLKNEALPAALTQVLEPQGITFVLEGKEIILTKLPQRPPIEKVQHSITGSVTDSVGAPLVGATIRVKGTELITRTDSQGRFTITSDRSTVTLLISMVGFQLREVSASTAGNNRYVLQQFVTLMDETVIIGYGTRKRSLLTGSVGRVSELKAEENMVSNPISALQGRIAGLQVQNTSSTPGSIPNFVVRGVQTTQGAIGGTGANPLIVVDGLVIDAIGTPMSPTSTNANYSLANLNPQDIASVEVLKDAASSAIYGARGAQGVILITTKQGQLNSKPTIALNSYYGVTKTEFGYRPLNSGGYQSMFNEARKNRISDIERQLLAGNLTPGQIANLNTEKGQLNGQINSLQMGDGDTNWIEQLAPNHAGTYNLQASISGGTAKSGYYVSFGKFGEDNSIGKGRFGRNSGKLSLIQQLYPWLDLQANIQISNSVSNNIYSDMYGALQARPDTPLEIKTNSDGSYGYWFGAQPHPFASRDGYRPKASTWNYVGNFSAKAKLTENLSFRTSLAASQSQIEDVEFFTPFSYEGQFSAGHYKSVQNKGIRYTFNNLLTYNVNYDLLQGDVVLGQEFMDNSYGTRGSVLEGFPVSESLWAPGNASRFNNNYTYLNRDYQENSSSYFLRTNLSWNGRYLLSASLRRDGSSKLKNFRYAWFPAVSAGYILSKESFVQSQPWIDFLKVRGSYGITGNIRPLGLFDVSSLAGIQTYLNQPALQLNTTLGNPDLQWERTKQYDIGLDGTFWKDRIQLTAEFYVKQTDDLITSIQIPMSSGGFMSQRANLGGMRNRGLDLSLSVGNSSAQQGPWKWRVGTDLNINRNKVTELRDNRIAYGGYAAGGPMGFIQVGRPVGLLQLYNAIGIDQQTGDAIYEDVNQDGLINQEDMVYISTAQPKISGGFHGNLSYKKLSLSSLFVFSAGSKIYNFSEQEARQYGFDDYTGVMVNKPEWVLDRWTAPGSDSRYPRAVVGPHGAGMTTDWNTRVSTLYLYNASYVRLKNLTLAYDLTSTKLKNAGIGSCRVYVAGQNLFIIKDKSLNSNDPEQAMGSGWQQAIAPMPRVYSLGFDITF</sequence>
<keyword evidence="2 8" id="KW-0813">Transport</keyword>